<dbReference type="RefSeq" id="WP_218470872.1">
    <property type="nucleotide sequence ID" value="NZ_BAABJN010000006.1"/>
</dbReference>
<feature type="compositionally biased region" description="Acidic residues" evidence="1">
    <location>
        <begin position="35"/>
        <end position="52"/>
    </location>
</feature>
<gene>
    <name evidence="3" type="ORF">KV110_31825</name>
</gene>
<name>A0ABX8RK61_NOCIO</name>
<keyword evidence="4" id="KW-1185">Reference proteome</keyword>
<feature type="signal peptide" evidence="2">
    <location>
        <begin position="1"/>
        <end position="26"/>
    </location>
</feature>
<keyword evidence="2" id="KW-0732">Signal</keyword>
<accession>A0ABX8RK61</accession>
<proteinExistence type="predicted"/>
<dbReference type="Proteomes" id="UP000694257">
    <property type="component" value="Chromosome"/>
</dbReference>
<organism evidence="3 4">
    <name type="scientific">Nocardia iowensis</name>
    <dbReference type="NCBI Taxonomy" id="204891"/>
    <lineage>
        <taxon>Bacteria</taxon>
        <taxon>Bacillati</taxon>
        <taxon>Actinomycetota</taxon>
        <taxon>Actinomycetes</taxon>
        <taxon>Mycobacteriales</taxon>
        <taxon>Nocardiaceae</taxon>
        <taxon>Nocardia</taxon>
    </lineage>
</organism>
<evidence type="ECO:0000313" key="3">
    <source>
        <dbReference type="EMBL" id="QXN89999.1"/>
    </source>
</evidence>
<evidence type="ECO:0000313" key="4">
    <source>
        <dbReference type="Proteomes" id="UP000694257"/>
    </source>
</evidence>
<reference evidence="3 4" key="1">
    <citation type="submission" date="2021-07" db="EMBL/GenBank/DDBJ databases">
        <title>Whole Genome Sequence of Nocardia Iowensis.</title>
        <authorList>
            <person name="Lamm A."/>
            <person name="Collins-Fairclough A.M."/>
            <person name="Bunk B."/>
            <person name="Sproer C."/>
        </authorList>
    </citation>
    <scope>NUCLEOTIDE SEQUENCE [LARGE SCALE GENOMIC DNA]</scope>
    <source>
        <strain evidence="3 4">NRRL 5646</strain>
    </source>
</reference>
<evidence type="ECO:0000256" key="1">
    <source>
        <dbReference type="SAM" id="MobiDB-lite"/>
    </source>
</evidence>
<feature type="chain" id="PRO_5047546274" evidence="2">
    <location>
        <begin position="27"/>
        <end position="156"/>
    </location>
</feature>
<protein>
    <submittedName>
        <fullName evidence="3">Uncharacterized protein</fullName>
    </submittedName>
</protein>
<feature type="region of interest" description="Disordered" evidence="1">
    <location>
        <begin position="23"/>
        <end position="54"/>
    </location>
</feature>
<dbReference type="EMBL" id="CP078145">
    <property type="protein sequence ID" value="QXN89999.1"/>
    <property type="molecule type" value="Genomic_DNA"/>
</dbReference>
<sequence length="156" mass="17098">MGLRLTTLLVARCSALLIGTGVSAHADPPPPANQDEAEVQEGMEEQEEEESTAEWGTVVEKFCELEPGVGPIDPNKDLEGARKQFSDAGIQAYDEAYRMSPLEFTQDPVPLVRAALLGPERKNIRHRTARRMLTYCGRGGTTCASWRISGKIGMPR</sequence>
<evidence type="ECO:0000256" key="2">
    <source>
        <dbReference type="SAM" id="SignalP"/>
    </source>
</evidence>